<dbReference type="Proteomes" id="UP001230339">
    <property type="component" value="Chromosome"/>
</dbReference>
<dbReference type="EMBL" id="CP117449">
    <property type="protein sequence ID" value="WLH15537.1"/>
    <property type="molecule type" value="Genomic_DNA"/>
</dbReference>
<protein>
    <submittedName>
        <fullName evidence="1">Uncharacterized protein</fullName>
    </submittedName>
</protein>
<name>A0ABY9GIQ3_9PSED</name>
<accession>A0ABY9GIQ3</accession>
<proteinExistence type="predicted"/>
<organism evidence="1 2">
    <name type="scientific">Pseudomonas hefeiensis</name>
    <dbReference type="NCBI Taxonomy" id="2738125"/>
    <lineage>
        <taxon>Bacteria</taxon>
        <taxon>Pseudomonadati</taxon>
        <taxon>Pseudomonadota</taxon>
        <taxon>Gammaproteobacteria</taxon>
        <taxon>Pseudomonadales</taxon>
        <taxon>Pseudomonadaceae</taxon>
        <taxon>Pseudomonas</taxon>
    </lineage>
</organism>
<gene>
    <name evidence="1" type="ORF">PSH57_21595</name>
</gene>
<reference evidence="1 2" key="1">
    <citation type="submission" date="2023-02" db="EMBL/GenBank/DDBJ databases">
        <title>Evolution of Hrp T3SS in non-pathogenic Pseudomonas fluorescens.</title>
        <authorList>
            <person name="Liao K."/>
            <person name="Wei H."/>
            <person name="Gu Y."/>
        </authorList>
    </citation>
    <scope>NUCLEOTIDE SEQUENCE [LARGE SCALE GENOMIC DNA]</scope>
    <source>
        <strain evidence="1 2">FP205</strain>
    </source>
</reference>
<sequence length="17" mass="1809">MSSGHRALPDFPRSGGH</sequence>
<evidence type="ECO:0000313" key="1">
    <source>
        <dbReference type="EMBL" id="WLH15537.1"/>
    </source>
</evidence>
<evidence type="ECO:0000313" key="2">
    <source>
        <dbReference type="Proteomes" id="UP001230339"/>
    </source>
</evidence>
<keyword evidence="2" id="KW-1185">Reference proteome</keyword>